<evidence type="ECO:0000313" key="9">
    <source>
        <dbReference type="Proteomes" id="UP001165430"/>
    </source>
</evidence>
<dbReference type="InterPro" id="IPR058031">
    <property type="entry name" value="AAA_lid_NorR"/>
</dbReference>
<reference evidence="8" key="1">
    <citation type="submission" date="2022-03" db="EMBL/GenBank/DDBJ databases">
        <title>De novo assembled genomes of Belliella spp. (Cyclobacteriaceae) strains.</title>
        <authorList>
            <person name="Szabo A."/>
            <person name="Korponai K."/>
            <person name="Felfoldi T."/>
        </authorList>
    </citation>
    <scope>NUCLEOTIDE SEQUENCE</scope>
    <source>
        <strain evidence="8">DSM 111903</strain>
    </source>
</reference>
<evidence type="ECO:0000256" key="4">
    <source>
        <dbReference type="ARBA" id="ARBA00023163"/>
    </source>
</evidence>
<comment type="caution">
    <text evidence="8">The sequence shown here is derived from an EMBL/GenBank/DDBJ whole genome shotgun (WGS) entry which is preliminary data.</text>
</comment>
<dbReference type="Pfam" id="PF00158">
    <property type="entry name" value="Sigma54_activat"/>
    <property type="match status" value="1"/>
</dbReference>
<dbReference type="Pfam" id="PF25601">
    <property type="entry name" value="AAA_lid_14"/>
    <property type="match status" value="1"/>
</dbReference>
<name>A0ABS9VBL6_9BACT</name>
<keyword evidence="5" id="KW-0597">Phosphoprotein</keyword>
<dbReference type="InterPro" id="IPR002197">
    <property type="entry name" value="HTH_Fis"/>
</dbReference>
<keyword evidence="1" id="KW-0547">Nucleotide-binding</keyword>
<dbReference type="SUPFAM" id="SSF52172">
    <property type="entry name" value="CheY-like"/>
    <property type="match status" value="1"/>
</dbReference>
<dbReference type="SUPFAM" id="SSF52540">
    <property type="entry name" value="P-loop containing nucleoside triphosphate hydrolases"/>
    <property type="match status" value="1"/>
</dbReference>
<dbReference type="InterPro" id="IPR027417">
    <property type="entry name" value="P-loop_NTPase"/>
</dbReference>
<dbReference type="PROSITE" id="PS00676">
    <property type="entry name" value="SIGMA54_INTERACT_2"/>
    <property type="match status" value="1"/>
</dbReference>
<dbReference type="SMART" id="SM00448">
    <property type="entry name" value="REC"/>
    <property type="match status" value="1"/>
</dbReference>
<keyword evidence="4" id="KW-0804">Transcription</keyword>
<evidence type="ECO:0000256" key="2">
    <source>
        <dbReference type="ARBA" id="ARBA00022840"/>
    </source>
</evidence>
<dbReference type="Pfam" id="PF00072">
    <property type="entry name" value="Response_reg"/>
    <property type="match status" value="1"/>
</dbReference>
<proteinExistence type="predicted"/>
<dbReference type="SMART" id="SM00382">
    <property type="entry name" value="AAA"/>
    <property type="match status" value="1"/>
</dbReference>
<dbReference type="PANTHER" id="PTHR32071:SF121">
    <property type="entry name" value="SIGMA L-DEPENDENT TRANSCRIPTIONAL REGULATOR YQIR-RELATED"/>
    <property type="match status" value="1"/>
</dbReference>
<keyword evidence="2" id="KW-0067">ATP-binding</keyword>
<feature type="domain" description="Response regulatory" evidence="7">
    <location>
        <begin position="4"/>
        <end position="118"/>
    </location>
</feature>
<gene>
    <name evidence="8" type="ORF">MM213_09965</name>
</gene>
<dbReference type="EMBL" id="JAKZGO010000007">
    <property type="protein sequence ID" value="MCH7413810.1"/>
    <property type="molecule type" value="Genomic_DNA"/>
</dbReference>
<dbReference type="CDD" id="cd00009">
    <property type="entry name" value="AAA"/>
    <property type="match status" value="1"/>
</dbReference>
<dbReference type="PANTHER" id="PTHR32071">
    <property type="entry name" value="TRANSCRIPTIONAL REGULATORY PROTEIN"/>
    <property type="match status" value="1"/>
</dbReference>
<dbReference type="PROSITE" id="PS50045">
    <property type="entry name" value="SIGMA54_INTERACT_4"/>
    <property type="match status" value="1"/>
</dbReference>
<dbReference type="Proteomes" id="UP001165430">
    <property type="component" value="Unassembled WGS sequence"/>
</dbReference>
<dbReference type="RefSeq" id="WP_241411877.1">
    <property type="nucleotide sequence ID" value="NZ_JAKZGO010000007.1"/>
</dbReference>
<dbReference type="CDD" id="cd00156">
    <property type="entry name" value="REC"/>
    <property type="match status" value="1"/>
</dbReference>
<feature type="modified residue" description="4-aspartylphosphate" evidence="5">
    <location>
        <position position="53"/>
    </location>
</feature>
<evidence type="ECO:0000259" key="7">
    <source>
        <dbReference type="PROSITE" id="PS50110"/>
    </source>
</evidence>
<dbReference type="Gene3D" id="3.40.50.2300">
    <property type="match status" value="1"/>
</dbReference>
<dbReference type="InterPro" id="IPR009057">
    <property type="entry name" value="Homeodomain-like_sf"/>
</dbReference>
<organism evidence="8 9">
    <name type="scientific">Belliella alkalica</name>
    <dbReference type="NCBI Taxonomy" id="1730871"/>
    <lineage>
        <taxon>Bacteria</taxon>
        <taxon>Pseudomonadati</taxon>
        <taxon>Bacteroidota</taxon>
        <taxon>Cytophagia</taxon>
        <taxon>Cytophagales</taxon>
        <taxon>Cyclobacteriaceae</taxon>
        <taxon>Belliella</taxon>
    </lineage>
</organism>
<dbReference type="InterPro" id="IPR025943">
    <property type="entry name" value="Sigma_54_int_dom_ATP-bd_2"/>
</dbReference>
<evidence type="ECO:0000259" key="6">
    <source>
        <dbReference type="PROSITE" id="PS50045"/>
    </source>
</evidence>
<dbReference type="InterPro" id="IPR011006">
    <property type="entry name" value="CheY-like_superfamily"/>
</dbReference>
<dbReference type="Gene3D" id="1.10.8.60">
    <property type="match status" value="1"/>
</dbReference>
<dbReference type="Gene3D" id="1.10.10.60">
    <property type="entry name" value="Homeodomain-like"/>
    <property type="match status" value="1"/>
</dbReference>
<dbReference type="Gene3D" id="3.40.50.300">
    <property type="entry name" value="P-loop containing nucleotide triphosphate hydrolases"/>
    <property type="match status" value="1"/>
</dbReference>
<evidence type="ECO:0000256" key="3">
    <source>
        <dbReference type="ARBA" id="ARBA00023015"/>
    </source>
</evidence>
<dbReference type="PROSITE" id="PS50110">
    <property type="entry name" value="RESPONSE_REGULATORY"/>
    <property type="match status" value="1"/>
</dbReference>
<keyword evidence="9" id="KW-1185">Reference proteome</keyword>
<evidence type="ECO:0000256" key="5">
    <source>
        <dbReference type="PROSITE-ProRule" id="PRU00169"/>
    </source>
</evidence>
<protein>
    <submittedName>
        <fullName evidence="8">Sigma-54 dependent transcriptional regulator</fullName>
    </submittedName>
</protein>
<sequence>MEGRILLIDDETKLRELTAKYLGYEGYEVIEAENIHKAKSKINLEAPDLVICDVKLPDGNGVDFCIKSKNEFPDIEFILLTAYGRIQDGVLAVKNGIFDYLVKGDDNDKLLPLVEKAITKAKLQKELSVLKTKISKKYSFESILGKSKVIQSAISLARKVANSGTTVLLTGATGTGKEVFAQAIHYESSRSSKPFVAINCSAISGDILESELFGHKAGAFTGAQKDKRGLFEEAHKGTMFLDEIGEMPIDLQAKFLRVLESGTFIPVGDTKEVKVDVRIIAATNRSLEKEVENNQFREDLLYRLSVIQIELPSLADRREDIPELVIHFAGIFAAKTNQKVLEITPEFLKEIQKLPFKGNIRELRNIIERAVILSDGKYLTPDLLPFRKVKNTESSMDLTMAAAEKAQILRVLDVVNGNKTQAAKLLEIGLTTLYKKLHDFGIE</sequence>
<evidence type="ECO:0000313" key="8">
    <source>
        <dbReference type="EMBL" id="MCH7413810.1"/>
    </source>
</evidence>
<dbReference type="SUPFAM" id="SSF46689">
    <property type="entry name" value="Homeodomain-like"/>
    <property type="match status" value="1"/>
</dbReference>
<dbReference type="PRINTS" id="PR01590">
    <property type="entry name" value="HTHFIS"/>
</dbReference>
<dbReference type="Pfam" id="PF02954">
    <property type="entry name" value="HTH_8"/>
    <property type="match status" value="1"/>
</dbReference>
<dbReference type="InterPro" id="IPR003593">
    <property type="entry name" value="AAA+_ATPase"/>
</dbReference>
<keyword evidence="3" id="KW-0805">Transcription regulation</keyword>
<evidence type="ECO:0000256" key="1">
    <source>
        <dbReference type="ARBA" id="ARBA00022741"/>
    </source>
</evidence>
<feature type="domain" description="Sigma-54 factor interaction" evidence="6">
    <location>
        <begin position="143"/>
        <end position="372"/>
    </location>
</feature>
<dbReference type="InterPro" id="IPR001789">
    <property type="entry name" value="Sig_transdc_resp-reg_receiver"/>
</dbReference>
<accession>A0ABS9VBL6</accession>
<dbReference type="InterPro" id="IPR002078">
    <property type="entry name" value="Sigma_54_int"/>
</dbReference>